<gene>
    <name evidence="2" type="ORF">FIV36_19500</name>
</gene>
<comment type="caution">
    <text evidence="2">The sequence shown here is derived from an EMBL/GenBank/DDBJ whole genome shotgun (WGS) entry which is preliminary data.</text>
</comment>
<name>A0A5C5QCB9_9PSED</name>
<dbReference type="Pfam" id="PF06527">
    <property type="entry name" value="TniQ"/>
    <property type="match status" value="1"/>
</dbReference>
<protein>
    <submittedName>
        <fullName evidence="2">Transposase</fullName>
    </submittedName>
</protein>
<evidence type="ECO:0000313" key="3">
    <source>
        <dbReference type="Proteomes" id="UP000317951"/>
    </source>
</evidence>
<dbReference type="Proteomes" id="UP000317951">
    <property type="component" value="Unassembled WGS sequence"/>
</dbReference>
<evidence type="ECO:0000313" key="2">
    <source>
        <dbReference type="EMBL" id="TWS02491.1"/>
    </source>
</evidence>
<reference evidence="2 3" key="1">
    <citation type="submission" date="2019-06" db="EMBL/GenBank/DDBJ databases">
        <title>Pseudomonas bimorpha sp. nov. isolated from bovine raw milk and skim milk concentrate.</title>
        <authorList>
            <person name="Hofmann K."/>
            <person name="Huptas C."/>
            <person name="Doll E."/>
            <person name="Scherer S."/>
            <person name="Wenning M."/>
        </authorList>
    </citation>
    <scope>NUCLEOTIDE SEQUENCE [LARGE SCALE GENOMIC DNA]</scope>
    <source>
        <strain evidence="2 3">DSM 17835</strain>
    </source>
</reference>
<feature type="domain" description="TniQ" evidence="1">
    <location>
        <begin position="7"/>
        <end position="155"/>
    </location>
</feature>
<accession>A0A5C5QCB9</accession>
<evidence type="ECO:0000259" key="1">
    <source>
        <dbReference type="Pfam" id="PF06527"/>
    </source>
</evidence>
<organism evidence="2 3">
    <name type="scientific">Pseudomonas extremaustralis</name>
    <dbReference type="NCBI Taxonomy" id="359110"/>
    <lineage>
        <taxon>Bacteria</taxon>
        <taxon>Pseudomonadati</taxon>
        <taxon>Pseudomonadota</taxon>
        <taxon>Gammaproteobacteria</taxon>
        <taxon>Pseudomonadales</taxon>
        <taxon>Pseudomonadaceae</taxon>
        <taxon>Pseudomonas</taxon>
    </lineage>
</organism>
<dbReference type="InterPro" id="IPR009492">
    <property type="entry name" value="TniQ"/>
</dbReference>
<proteinExistence type="predicted"/>
<sequence length="544" mass="61586">MMSDLLFFPVSMPDEMLHSRVTRYHYLSGNRTAAETYRDLFATKPFCIGGIVPKQIERLAHRLPGQSESNLAELISSNTTFPAYRPFLGVKQGPENNEGPLGYDGVVRVPRREESTHGKAKLCPTCVQEDLIERGSAYWHRSHQIPGVAVCWRHGDALIHACPECSRPFYRKLKLLPNLTEPCACGWSPLNSAAIHKGSKMEQKVALFAHDILQRNIPPIGSTVLSSCYVRQCKKRGFIFGKNAGIAKLFDSIQSAYGDELLAQIDPAYNNGKHEQWIRLKSDKGQLNMPLARHLIIALHLFSSADNFEEALKNESILPSASVSTRVPKGEQSLPNQKTRYRQKIELLLALRTDADVEYLWKKAYKPTQWILENDNAWLMAKLHAPKKPTVTVEKSVDSRDGAYAALIEAGVDELYKVTKDPKRVNIRNLQSLLPGSLPHELDLRKQRFPLTYQQIKIYQESVWHFRLRTLVWTVSELIRMKLPVNYSTVRLTSAVSSKVFLVFSSFFEWDLESLARTGVDAEALLRSTGVSRDWEGPPVSISF</sequence>
<dbReference type="EMBL" id="VFET01000017">
    <property type="protein sequence ID" value="TWS02491.1"/>
    <property type="molecule type" value="Genomic_DNA"/>
</dbReference>
<dbReference type="AlphaFoldDB" id="A0A5C5QCB9"/>
<dbReference type="OrthoDB" id="470139at2"/>